<dbReference type="GO" id="GO:0006313">
    <property type="term" value="P:DNA transposition"/>
    <property type="evidence" value="ECO:0007669"/>
    <property type="project" value="InterPro"/>
</dbReference>
<organism evidence="2 3">
    <name type="scientific">Ligilactobacillus acidipiscis</name>
    <dbReference type="NCBI Taxonomy" id="89059"/>
    <lineage>
        <taxon>Bacteria</taxon>
        <taxon>Bacillati</taxon>
        <taxon>Bacillota</taxon>
        <taxon>Bacilli</taxon>
        <taxon>Lactobacillales</taxon>
        <taxon>Lactobacillaceae</taxon>
        <taxon>Ligilactobacillus</taxon>
    </lineage>
</organism>
<accession>A0A921F8U1</accession>
<feature type="domain" description="Transposase IS4-like" evidence="1">
    <location>
        <begin position="14"/>
        <end position="71"/>
    </location>
</feature>
<dbReference type="Proteomes" id="UP000707535">
    <property type="component" value="Unassembled WGS sequence"/>
</dbReference>
<dbReference type="Pfam" id="PF01609">
    <property type="entry name" value="DDE_Tnp_1"/>
    <property type="match status" value="1"/>
</dbReference>
<evidence type="ECO:0000313" key="3">
    <source>
        <dbReference type="Proteomes" id="UP000707535"/>
    </source>
</evidence>
<evidence type="ECO:0000259" key="1">
    <source>
        <dbReference type="Pfam" id="PF01609"/>
    </source>
</evidence>
<dbReference type="AlphaFoldDB" id="A0A921F8U1"/>
<dbReference type="GO" id="GO:0003677">
    <property type="term" value="F:DNA binding"/>
    <property type="evidence" value="ECO:0007669"/>
    <property type="project" value="InterPro"/>
</dbReference>
<dbReference type="EMBL" id="DYXG01000004">
    <property type="protein sequence ID" value="HJE96018.1"/>
    <property type="molecule type" value="Genomic_DNA"/>
</dbReference>
<dbReference type="GO" id="GO:0004803">
    <property type="term" value="F:transposase activity"/>
    <property type="evidence" value="ECO:0007669"/>
    <property type="project" value="InterPro"/>
</dbReference>
<dbReference type="SUPFAM" id="SSF53098">
    <property type="entry name" value="Ribonuclease H-like"/>
    <property type="match status" value="1"/>
</dbReference>
<comment type="caution">
    <text evidence="2">The sequence shown here is derived from an EMBL/GenBank/DDBJ whole genome shotgun (WGS) entry which is preliminary data.</text>
</comment>
<sequence length="91" mass="10887">MFLSTLSAQDLPELTPHKRGFWRILDCYDQRWQIETYFYGIKKFWSFGSYQVRSQNKIEGLHFIANLAYLLTQLPAWQELQGRGQVRAKTR</sequence>
<evidence type="ECO:0000313" key="2">
    <source>
        <dbReference type="EMBL" id="HJE96018.1"/>
    </source>
</evidence>
<reference evidence="2" key="1">
    <citation type="journal article" date="2021" name="PeerJ">
        <title>Extensive microbial diversity within the chicken gut microbiome revealed by metagenomics and culture.</title>
        <authorList>
            <person name="Gilroy R."/>
            <person name="Ravi A."/>
            <person name="Getino M."/>
            <person name="Pursley I."/>
            <person name="Horton D.L."/>
            <person name="Alikhan N.F."/>
            <person name="Baker D."/>
            <person name="Gharbi K."/>
            <person name="Hall N."/>
            <person name="Watson M."/>
            <person name="Adriaenssens E.M."/>
            <person name="Foster-Nyarko E."/>
            <person name="Jarju S."/>
            <person name="Secka A."/>
            <person name="Antonio M."/>
            <person name="Oren A."/>
            <person name="Chaudhuri R.R."/>
            <person name="La Ragione R."/>
            <person name="Hildebrand F."/>
            <person name="Pallen M.J."/>
        </authorList>
    </citation>
    <scope>NUCLEOTIDE SEQUENCE</scope>
    <source>
        <strain evidence="2">CHK174-6876</strain>
    </source>
</reference>
<gene>
    <name evidence="2" type="ORF">K8V00_00225</name>
</gene>
<dbReference type="InterPro" id="IPR002559">
    <property type="entry name" value="Transposase_11"/>
</dbReference>
<reference evidence="2" key="2">
    <citation type="submission" date="2021-09" db="EMBL/GenBank/DDBJ databases">
        <authorList>
            <person name="Gilroy R."/>
        </authorList>
    </citation>
    <scope>NUCLEOTIDE SEQUENCE</scope>
    <source>
        <strain evidence="2">CHK174-6876</strain>
    </source>
</reference>
<name>A0A921F8U1_9LACO</name>
<proteinExistence type="predicted"/>
<dbReference type="InterPro" id="IPR012337">
    <property type="entry name" value="RNaseH-like_sf"/>
</dbReference>
<protein>
    <submittedName>
        <fullName evidence="2">Transposase</fullName>
    </submittedName>
</protein>